<sequence length="137" mass="15509">MGVVTPTNKEVLDLKGLHLFHAGVSNCSMRVRLTLEEKKLPWVSHHIDLFKKENLTPEYFGINPKGLVPVLVEDGVVITESDDIIDHLDRKFPVPSLRPTSDAGLRDMYAWMKLAVNNHIGAVKTYIYFHQVQGKMS</sequence>
<dbReference type="GO" id="GO:0006559">
    <property type="term" value="P:L-phenylalanine catabolic process"/>
    <property type="evidence" value="ECO:0007669"/>
    <property type="project" value="TreeGrafter"/>
</dbReference>
<dbReference type="SUPFAM" id="SSF52833">
    <property type="entry name" value="Thioredoxin-like"/>
    <property type="match status" value="1"/>
</dbReference>
<gene>
    <name evidence="2" type="ORF">EVB03_06385</name>
</gene>
<comment type="caution">
    <text evidence="2">The sequence shown here is derived from an EMBL/GenBank/DDBJ whole genome shotgun (WGS) entry which is preliminary data.</text>
</comment>
<dbReference type="EMBL" id="SHBP01000007">
    <property type="protein sequence ID" value="RZO19976.1"/>
    <property type="molecule type" value="Genomic_DNA"/>
</dbReference>
<dbReference type="InterPro" id="IPR036249">
    <property type="entry name" value="Thioredoxin-like_sf"/>
</dbReference>
<dbReference type="GO" id="GO:0016034">
    <property type="term" value="F:maleylacetoacetate isomerase activity"/>
    <property type="evidence" value="ECO:0007669"/>
    <property type="project" value="TreeGrafter"/>
</dbReference>
<proteinExistence type="predicted"/>
<dbReference type="Proteomes" id="UP000315889">
    <property type="component" value="Unassembled WGS sequence"/>
</dbReference>
<evidence type="ECO:0000313" key="3">
    <source>
        <dbReference type="Proteomes" id="UP000315889"/>
    </source>
</evidence>
<reference evidence="2 3" key="1">
    <citation type="submission" date="2019-02" db="EMBL/GenBank/DDBJ databases">
        <title>Prokaryotic population dynamics and viral predation in marine succession experiment using metagenomics: the confinement effect.</title>
        <authorList>
            <person name="Haro-Moreno J.M."/>
            <person name="Rodriguez-Valera F."/>
            <person name="Lopez-Perez M."/>
        </authorList>
    </citation>
    <scope>NUCLEOTIDE SEQUENCE [LARGE SCALE GENOMIC DNA]</scope>
    <source>
        <strain evidence="2">MED-G170</strain>
    </source>
</reference>
<organism evidence="2 3">
    <name type="scientific">SAR92 clade bacterium</name>
    <dbReference type="NCBI Taxonomy" id="2315479"/>
    <lineage>
        <taxon>Bacteria</taxon>
        <taxon>Pseudomonadati</taxon>
        <taxon>Pseudomonadota</taxon>
        <taxon>Gammaproteobacteria</taxon>
        <taxon>Cellvibrionales</taxon>
        <taxon>Porticoccaceae</taxon>
        <taxon>SAR92 clade</taxon>
    </lineage>
</organism>
<feature type="non-terminal residue" evidence="2">
    <location>
        <position position="137"/>
    </location>
</feature>
<dbReference type="GO" id="GO:0006749">
    <property type="term" value="P:glutathione metabolic process"/>
    <property type="evidence" value="ECO:0007669"/>
    <property type="project" value="TreeGrafter"/>
</dbReference>
<dbReference type="AlphaFoldDB" id="A0A520MFH1"/>
<feature type="domain" description="GST N-terminal" evidence="1">
    <location>
        <begin position="15"/>
        <end position="96"/>
    </location>
</feature>
<protein>
    <submittedName>
        <fullName evidence="2">Glutathione S-transferase family protein</fullName>
    </submittedName>
</protein>
<dbReference type="PANTHER" id="PTHR42673:SF21">
    <property type="entry name" value="GLUTATHIONE S-TRANSFERASE YFCF"/>
    <property type="match status" value="1"/>
</dbReference>
<name>A0A520MFH1_9GAMM</name>
<dbReference type="PANTHER" id="PTHR42673">
    <property type="entry name" value="MALEYLACETOACETATE ISOMERASE"/>
    <property type="match status" value="1"/>
</dbReference>
<dbReference type="GO" id="GO:0004364">
    <property type="term" value="F:glutathione transferase activity"/>
    <property type="evidence" value="ECO:0007669"/>
    <property type="project" value="TreeGrafter"/>
</dbReference>
<dbReference type="Gene3D" id="3.40.30.10">
    <property type="entry name" value="Glutaredoxin"/>
    <property type="match status" value="1"/>
</dbReference>
<keyword evidence="2" id="KW-0808">Transferase</keyword>
<evidence type="ECO:0000313" key="2">
    <source>
        <dbReference type="EMBL" id="RZO19976.1"/>
    </source>
</evidence>
<dbReference type="InterPro" id="IPR004045">
    <property type="entry name" value="Glutathione_S-Trfase_N"/>
</dbReference>
<dbReference type="PROSITE" id="PS50404">
    <property type="entry name" value="GST_NTER"/>
    <property type="match status" value="1"/>
</dbReference>
<dbReference type="Pfam" id="PF13409">
    <property type="entry name" value="GST_N_2"/>
    <property type="match status" value="1"/>
</dbReference>
<evidence type="ECO:0000259" key="1">
    <source>
        <dbReference type="PROSITE" id="PS50404"/>
    </source>
</evidence>
<accession>A0A520MFH1</accession>